<dbReference type="InterPro" id="IPR053812">
    <property type="entry name" value="HTH_Sigma70_ECF-like"/>
</dbReference>
<dbReference type="InterPro" id="IPR013324">
    <property type="entry name" value="RNA_pol_sigma_r3/r4-like"/>
</dbReference>
<dbReference type="SUPFAM" id="SSF88659">
    <property type="entry name" value="Sigma3 and sigma4 domains of RNA polymerase sigma factors"/>
    <property type="match status" value="1"/>
</dbReference>
<dbReference type="NCBIfam" id="TIGR02999">
    <property type="entry name" value="Sig-70_X6"/>
    <property type="match status" value="1"/>
</dbReference>
<accession>A0ABU3BQB9</accession>
<gene>
    <name evidence="2" type="ORF">RM540_06835</name>
</gene>
<evidence type="ECO:0000313" key="3">
    <source>
        <dbReference type="Proteomes" id="UP001267426"/>
    </source>
</evidence>
<feature type="domain" description="RNA polymerase sigma-70 ECF-like HTH" evidence="1">
    <location>
        <begin position="17"/>
        <end position="179"/>
    </location>
</feature>
<evidence type="ECO:0000259" key="1">
    <source>
        <dbReference type="Pfam" id="PF07638"/>
    </source>
</evidence>
<dbReference type="Proteomes" id="UP001267426">
    <property type="component" value="Unassembled WGS sequence"/>
</dbReference>
<dbReference type="EMBL" id="JAVRHT010000012">
    <property type="protein sequence ID" value="MDT0631464.1"/>
    <property type="molecule type" value="Genomic_DNA"/>
</dbReference>
<dbReference type="Pfam" id="PF07638">
    <property type="entry name" value="Sigma70_ECF"/>
    <property type="match status" value="1"/>
</dbReference>
<reference evidence="2 3" key="1">
    <citation type="submission" date="2023-09" db="EMBL/GenBank/DDBJ databases">
        <authorList>
            <person name="Rey-Velasco X."/>
        </authorList>
    </citation>
    <scope>NUCLEOTIDE SEQUENCE [LARGE SCALE GENOMIC DNA]</scope>
    <source>
        <strain evidence="2 3">F394</strain>
    </source>
</reference>
<name>A0ABU3BQB9_9BACT</name>
<proteinExistence type="predicted"/>
<dbReference type="InterPro" id="IPR011517">
    <property type="entry name" value="RNA_pol_sigma70_ECF-like"/>
</dbReference>
<protein>
    <submittedName>
        <fullName evidence="2">ECF-type sigma factor</fullName>
    </submittedName>
</protein>
<dbReference type="InterPro" id="IPR036388">
    <property type="entry name" value="WH-like_DNA-bd_sf"/>
</dbReference>
<sequence length="201" mass="21670">MIATSPLPVRTEADAQRAVYADLRMIARRLRSRESSGITLATTGLVHEAYLALQRESTREASDIGQGASVPLGLYARAMRNVLVSAARKRGADKRGGGVRAVQLNDHDVRAGADPAGLEGWAHLAVDLDRAMDRLQRAGERLHHVVELKFFAGLEITEIAAITGTSPATVKRDWEKARVLLYAFVAEDEPSASGSARSQAS</sequence>
<evidence type="ECO:0000313" key="2">
    <source>
        <dbReference type="EMBL" id="MDT0631464.1"/>
    </source>
</evidence>
<dbReference type="Gene3D" id="1.10.10.10">
    <property type="entry name" value="Winged helix-like DNA-binding domain superfamily/Winged helix DNA-binding domain"/>
    <property type="match status" value="1"/>
</dbReference>
<dbReference type="RefSeq" id="WP_311662807.1">
    <property type="nucleotide sequence ID" value="NZ_JAVRHT010000012.1"/>
</dbReference>
<organism evidence="2 3">
    <name type="scientific">Rubrivirga litoralis</name>
    <dbReference type="NCBI Taxonomy" id="3075598"/>
    <lineage>
        <taxon>Bacteria</taxon>
        <taxon>Pseudomonadati</taxon>
        <taxon>Rhodothermota</taxon>
        <taxon>Rhodothermia</taxon>
        <taxon>Rhodothermales</taxon>
        <taxon>Rubricoccaceae</taxon>
        <taxon>Rubrivirga</taxon>
    </lineage>
</organism>
<keyword evidence="3" id="KW-1185">Reference proteome</keyword>
<comment type="caution">
    <text evidence="2">The sequence shown here is derived from an EMBL/GenBank/DDBJ whole genome shotgun (WGS) entry which is preliminary data.</text>
</comment>